<organism evidence="8 9">
    <name type="scientific">Ideonella oryzae</name>
    <dbReference type="NCBI Taxonomy" id="2937441"/>
    <lineage>
        <taxon>Bacteria</taxon>
        <taxon>Pseudomonadati</taxon>
        <taxon>Pseudomonadota</taxon>
        <taxon>Betaproteobacteria</taxon>
        <taxon>Burkholderiales</taxon>
        <taxon>Sphaerotilaceae</taxon>
        <taxon>Ideonella</taxon>
    </lineage>
</organism>
<dbReference type="PANTHER" id="PTHR30237:SF2">
    <property type="entry name" value="MUREIN TETRAPEPTIDE CARBOXYPEPTIDASE"/>
    <property type="match status" value="1"/>
</dbReference>
<dbReference type="InterPro" id="IPR040921">
    <property type="entry name" value="Peptidase_S66C"/>
</dbReference>
<dbReference type="Pfam" id="PF02016">
    <property type="entry name" value="Peptidase_S66"/>
    <property type="match status" value="1"/>
</dbReference>
<keyword evidence="3" id="KW-0645">Protease</keyword>
<evidence type="ECO:0000256" key="4">
    <source>
        <dbReference type="ARBA" id="ARBA00022801"/>
    </source>
</evidence>
<evidence type="ECO:0000256" key="3">
    <source>
        <dbReference type="ARBA" id="ARBA00022670"/>
    </source>
</evidence>
<dbReference type="InterPro" id="IPR027461">
    <property type="entry name" value="Carboxypeptidase_A_C_sf"/>
</dbReference>
<keyword evidence="9" id="KW-1185">Reference proteome</keyword>
<keyword evidence="5" id="KW-0720">Serine protease</keyword>
<dbReference type="Proteomes" id="UP001204851">
    <property type="component" value="Unassembled WGS sequence"/>
</dbReference>
<evidence type="ECO:0000256" key="1">
    <source>
        <dbReference type="ARBA" id="ARBA00010233"/>
    </source>
</evidence>
<dbReference type="PIRSF" id="PIRSF028757">
    <property type="entry name" value="LD-carboxypeptidase"/>
    <property type="match status" value="1"/>
</dbReference>
<dbReference type="Gene3D" id="3.40.50.10740">
    <property type="entry name" value="Class I glutamine amidotransferase-like"/>
    <property type="match status" value="1"/>
</dbReference>
<dbReference type="EMBL" id="JAMXMC010000001">
    <property type="protein sequence ID" value="MCO5975326.1"/>
    <property type="molecule type" value="Genomic_DNA"/>
</dbReference>
<dbReference type="Pfam" id="PF17676">
    <property type="entry name" value="Peptidase_S66C"/>
    <property type="match status" value="1"/>
</dbReference>
<sequence length="302" mass="31863">MSRHTWIPPLPSGACLGLVAPAGPTPGELLAPVQALLHAQGWQVRVYPGCHGPAHLDHLAADDGQRLADLHAAWADPTVHAVLALRGGYGCDRLLDRIDPALMRAHAKPLIGYSDLTALHLLRDRWGLPGLHAPMPGSDGLKAPEDWARLSEALRQGWHAGDLLVPSVAPHPLNRPGVARGRLIGGNLTVLTSLVGTPFAARTEGAILFLEDVGEPPYRIDRLLAQLRLSGALQGVAGFLLGGFTEADNADAVLADYLHPLGRPVLAGWPAGHTVPNHALPLGVPVEMDVAAGTLRLLDPLP</sequence>
<keyword evidence="2" id="KW-0121">Carboxypeptidase</keyword>
<feature type="domain" description="LD-carboxypeptidase N-terminal" evidence="6">
    <location>
        <begin position="17"/>
        <end position="132"/>
    </location>
</feature>
<dbReference type="InterPro" id="IPR003507">
    <property type="entry name" value="S66_fam"/>
</dbReference>
<dbReference type="InterPro" id="IPR029062">
    <property type="entry name" value="Class_I_gatase-like"/>
</dbReference>
<comment type="caution">
    <text evidence="8">The sequence shown here is derived from an EMBL/GenBank/DDBJ whole genome shotgun (WGS) entry which is preliminary data.</text>
</comment>
<evidence type="ECO:0000256" key="2">
    <source>
        <dbReference type="ARBA" id="ARBA00022645"/>
    </source>
</evidence>
<evidence type="ECO:0000256" key="5">
    <source>
        <dbReference type="ARBA" id="ARBA00022825"/>
    </source>
</evidence>
<proteinExistence type="inferred from homology"/>
<comment type="similarity">
    <text evidence="1">Belongs to the peptidase S66 family.</text>
</comment>
<name>A0ABT1BI82_9BURK</name>
<dbReference type="PANTHER" id="PTHR30237">
    <property type="entry name" value="MURAMOYLTETRAPEPTIDE CARBOXYPEPTIDASE"/>
    <property type="match status" value="1"/>
</dbReference>
<evidence type="ECO:0000259" key="6">
    <source>
        <dbReference type="Pfam" id="PF02016"/>
    </source>
</evidence>
<dbReference type="CDD" id="cd07025">
    <property type="entry name" value="Peptidase_S66"/>
    <property type="match status" value="1"/>
</dbReference>
<dbReference type="SUPFAM" id="SSF141986">
    <property type="entry name" value="LD-carboxypeptidase A C-terminal domain-like"/>
    <property type="match status" value="1"/>
</dbReference>
<accession>A0ABT1BI82</accession>
<dbReference type="Gene3D" id="3.50.30.60">
    <property type="entry name" value="LD-carboxypeptidase A C-terminal domain-like"/>
    <property type="match status" value="1"/>
</dbReference>
<dbReference type="SUPFAM" id="SSF52317">
    <property type="entry name" value="Class I glutamine amidotransferase-like"/>
    <property type="match status" value="1"/>
</dbReference>
<dbReference type="InterPro" id="IPR027478">
    <property type="entry name" value="LdcA_N"/>
</dbReference>
<dbReference type="RefSeq" id="WP_252767773.1">
    <property type="nucleotide sequence ID" value="NZ_JAMXMC010000001.1"/>
</dbReference>
<feature type="domain" description="LD-carboxypeptidase C-terminal" evidence="7">
    <location>
        <begin position="180"/>
        <end position="288"/>
    </location>
</feature>
<dbReference type="InterPro" id="IPR040449">
    <property type="entry name" value="Peptidase_S66_N"/>
</dbReference>
<evidence type="ECO:0000313" key="8">
    <source>
        <dbReference type="EMBL" id="MCO5975326.1"/>
    </source>
</evidence>
<evidence type="ECO:0000313" key="9">
    <source>
        <dbReference type="Proteomes" id="UP001204851"/>
    </source>
</evidence>
<keyword evidence="4" id="KW-0378">Hydrolase</keyword>
<evidence type="ECO:0000259" key="7">
    <source>
        <dbReference type="Pfam" id="PF17676"/>
    </source>
</evidence>
<protein>
    <submittedName>
        <fullName evidence="8">LD-carboxypeptidase</fullName>
    </submittedName>
</protein>
<gene>
    <name evidence="8" type="ORF">M0L44_01135</name>
</gene>
<reference evidence="8 9" key="1">
    <citation type="submission" date="2022-06" db="EMBL/GenBank/DDBJ databases">
        <title>Ideonella sp. NS12-5 Genome sequencing and assembly.</title>
        <authorList>
            <person name="Jung Y."/>
        </authorList>
    </citation>
    <scope>NUCLEOTIDE SEQUENCE [LARGE SCALE GENOMIC DNA]</scope>
    <source>
        <strain evidence="8 9">NS12-5</strain>
    </source>
</reference>